<keyword evidence="2" id="KW-1185">Reference proteome</keyword>
<protein>
    <submittedName>
        <fullName evidence="1">Uncharacterized protein</fullName>
    </submittedName>
</protein>
<proteinExistence type="predicted"/>
<evidence type="ECO:0000313" key="2">
    <source>
        <dbReference type="Proteomes" id="UP000078492"/>
    </source>
</evidence>
<evidence type="ECO:0000313" key="1">
    <source>
        <dbReference type="EMBL" id="KYN15677.1"/>
    </source>
</evidence>
<gene>
    <name evidence="1" type="ORF">ALC57_12079</name>
</gene>
<name>A0A151J1S8_9HYME</name>
<accession>A0A151J1S8</accession>
<dbReference type="Proteomes" id="UP000078492">
    <property type="component" value="Unassembled WGS sequence"/>
</dbReference>
<dbReference type="AlphaFoldDB" id="A0A151J1S8"/>
<dbReference type="EMBL" id="KQ980522">
    <property type="protein sequence ID" value="KYN15677.1"/>
    <property type="molecule type" value="Genomic_DNA"/>
</dbReference>
<reference evidence="1 2" key="1">
    <citation type="submission" date="2015-09" db="EMBL/GenBank/DDBJ databases">
        <title>Trachymyrmex cornetzi WGS genome.</title>
        <authorList>
            <person name="Nygaard S."/>
            <person name="Hu H."/>
            <person name="Boomsma J."/>
            <person name="Zhang G."/>
        </authorList>
    </citation>
    <scope>NUCLEOTIDE SEQUENCE [LARGE SCALE GENOMIC DNA]</scope>
    <source>
        <strain evidence="1">Tcor2-1</strain>
        <tissue evidence="1">Whole body</tissue>
    </source>
</reference>
<organism evidence="1 2">
    <name type="scientific">Trachymyrmex cornetzi</name>
    <dbReference type="NCBI Taxonomy" id="471704"/>
    <lineage>
        <taxon>Eukaryota</taxon>
        <taxon>Metazoa</taxon>
        <taxon>Ecdysozoa</taxon>
        <taxon>Arthropoda</taxon>
        <taxon>Hexapoda</taxon>
        <taxon>Insecta</taxon>
        <taxon>Pterygota</taxon>
        <taxon>Neoptera</taxon>
        <taxon>Endopterygota</taxon>
        <taxon>Hymenoptera</taxon>
        <taxon>Apocrita</taxon>
        <taxon>Aculeata</taxon>
        <taxon>Formicoidea</taxon>
        <taxon>Formicidae</taxon>
        <taxon>Myrmicinae</taxon>
        <taxon>Trachymyrmex</taxon>
    </lineage>
</organism>
<sequence length="52" mass="6386">MNKMREDHLKRLNEMEILHKTEMNKLEMEINKTKLKISQNQYLNKENINLQS</sequence>